<gene>
    <name evidence="1" type="ORF">L2E82_27873</name>
</gene>
<dbReference type="EMBL" id="CM042013">
    <property type="protein sequence ID" value="KAI3737859.1"/>
    <property type="molecule type" value="Genomic_DNA"/>
</dbReference>
<protein>
    <submittedName>
        <fullName evidence="1">Uncharacterized protein</fullName>
    </submittedName>
</protein>
<dbReference type="Proteomes" id="UP001055811">
    <property type="component" value="Linkage Group LG05"/>
</dbReference>
<proteinExistence type="predicted"/>
<keyword evidence="2" id="KW-1185">Reference proteome</keyword>
<name>A0ACB9CU75_CICIN</name>
<sequence>MFVLTKEMLSKELNGHGGDKGGWTKIDRRKDRSITSFYVSNIQQDTTVEMMRSAFQPFGKIADIYIPGRKDKGGSYFAFVKYQGVKNAEELVSYLNRVKCGNCITRVNVARYEKKVVKKVAPVYDGSRKFVKQATNHQWKTRDGRSFAEAVSGKKNEETPTILLRKAPAMNFDDSSLIGEVLSLQHLKDIPKLLHADGRIPCELYFAGGLKVVLKFSFSKTAEAYLKSEQGWNRWFKWLKLGISEEVDFDRLAWVRLHGLPIHLRSLENITSVVGSIGKVLEVGGYNWANADLTTSTARILTTSKLSINDVVNCAYNGKMYKVGVVECAEAWDPISSYYEGSELNSDNEDMDINDKDEQDDDGSDDDANSEAWRNDVEEGEIIAESNNNEFPVGDPPATIPVSLEKVNPNPNNSLFNVVDERLHGEENMDYSTRPNMGANFEACGATSGDSLGVKLPDPVNIPLPDSPIQPTEPICTYKTSGFEWNIPGPINSMAATELNEISRSNLGNSSKRRKLNKSSRSSVSVNVDPRNLVDDFDLNVAIPSHSDSSNRLDCSSSSSIEVEKIIQIGNQVGFKVDDAGSHRILDEVLGNIPSGEGAIDGHQ</sequence>
<reference evidence="1 2" key="2">
    <citation type="journal article" date="2022" name="Mol. Ecol. Resour.">
        <title>The genomes of chicory, endive, great burdock and yacon provide insights into Asteraceae paleo-polyploidization history and plant inulin production.</title>
        <authorList>
            <person name="Fan W."/>
            <person name="Wang S."/>
            <person name="Wang H."/>
            <person name="Wang A."/>
            <person name="Jiang F."/>
            <person name="Liu H."/>
            <person name="Zhao H."/>
            <person name="Xu D."/>
            <person name="Zhang Y."/>
        </authorList>
    </citation>
    <scope>NUCLEOTIDE SEQUENCE [LARGE SCALE GENOMIC DNA]</scope>
    <source>
        <strain evidence="2">cv. Punajuju</strain>
        <tissue evidence="1">Leaves</tissue>
    </source>
</reference>
<evidence type="ECO:0000313" key="1">
    <source>
        <dbReference type="EMBL" id="KAI3737859.1"/>
    </source>
</evidence>
<accession>A0ACB9CU75</accession>
<comment type="caution">
    <text evidence="1">The sequence shown here is derived from an EMBL/GenBank/DDBJ whole genome shotgun (WGS) entry which is preliminary data.</text>
</comment>
<organism evidence="1 2">
    <name type="scientific">Cichorium intybus</name>
    <name type="common">Chicory</name>
    <dbReference type="NCBI Taxonomy" id="13427"/>
    <lineage>
        <taxon>Eukaryota</taxon>
        <taxon>Viridiplantae</taxon>
        <taxon>Streptophyta</taxon>
        <taxon>Embryophyta</taxon>
        <taxon>Tracheophyta</taxon>
        <taxon>Spermatophyta</taxon>
        <taxon>Magnoliopsida</taxon>
        <taxon>eudicotyledons</taxon>
        <taxon>Gunneridae</taxon>
        <taxon>Pentapetalae</taxon>
        <taxon>asterids</taxon>
        <taxon>campanulids</taxon>
        <taxon>Asterales</taxon>
        <taxon>Asteraceae</taxon>
        <taxon>Cichorioideae</taxon>
        <taxon>Cichorieae</taxon>
        <taxon>Cichoriinae</taxon>
        <taxon>Cichorium</taxon>
    </lineage>
</organism>
<evidence type="ECO:0000313" key="2">
    <source>
        <dbReference type="Proteomes" id="UP001055811"/>
    </source>
</evidence>
<reference evidence="2" key="1">
    <citation type="journal article" date="2022" name="Mol. Ecol. Resour.">
        <title>The genomes of chicory, endive, great burdock and yacon provide insights into Asteraceae palaeo-polyploidization history and plant inulin production.</title>
        <authorList>
            <person name="Fan W."/>
            <person name="Wang S."/>
            <person name="Wang H."/>
            <person name="Wang A."/>
            <person name="Jiang F."/>
            <person name="Liu H."/>
            <person name="Zhao H."/>
            <person name="Xu D."/>
            <person name="Zhang Y."/>
        </authorList>
    </citation>
    <scope>NUCLEOTIDE SEQUENCE [LARGE SCALE GENOMIC DNA]</scope>
    <source>
        <strain evidence="2">cv. Punajuju</strain>
    </source>
</reference>